<name>A0A433QF29_9FUNG</name>
<accession>A0A433QF29</accession>
<comment type="caution">
    <text evidence="1">The sequence shown here is derived from an EMBL/GenBank/DDBJ whole genome shotgun (WGS) entry which is preliminary data.</text>
</comment>
<keyword evidence="2" id="KW-1185">Reference proteome</keyword>
<sequence>MSQPPSNTPPLSFLNATSALPIPAISLWHPSHLTLVLDLVQLLHARLAKEIDAHGPGPELEHSVLMNLLPLLLEQFRPLTRHPHHHHTTATAAPSTRQITKTDTCGVLLDALNYALCVDSVVLARDGAFVGDSGDCLLKTSTTRQVKVLLLVSLSGLVKRLASDRIITLLIPSTTAAVPTYSPLAATNTDILLRSLLTSVRWDAPSPSSSQETRADISLAWYIRACARDILNRLALAVRPSASQHDPESHRVRDAFARFVEAWVEGLEEVRMKIKCGGMEEVTMHGAYSLKHRNWFNYG</sequence>
<reference evidence="1 2" key="1">
    <citation type="journal article" date="2018" name="New Phytol.">
        <title>Phylogenomics of Endogonaceae and evolution of mycorrhizas within Mucoromycota.</title>
        <authorList>
            <person name="Chang Y."/>
            <person name="Desiro A."/>
            <person name="Na H."/>
            <person name="Sandor L."/>
            <person name="Lipzen A."/>
            <person name="Clum A."/>
            <person name="Barry K."/>
            <person name="Grigoriev I.V."/>
            <person name="Martin F.M."/>
            <person name="Stajich J.E."/>
            <person name="Smith M.E."/>
            <person name="Bonito G."/>
            <person name="Spatafora J.W."/>
        </authorList>
    </citation>
    <scope>NUCLEOTIDE SEQUENCE [LARGE SCALE GENOMIC DNA]</scope>
    <source>
        <strain evidence="1 2">AD002</strain>
    </source>
</reference>
<evidence type="ECO:0000313" key="1">
    <source>
        <dbReference type="EMBL" id="RUS28364.1"/>
    </source>
</evidence>
<evidence type="ECO:0000313" key="2">
    <source>
        <dbReference type="Proteomes" id="UP000274822"/>
    </source>
</evidence>
<dbReference type="AlphaFoldDB" id="A0A433QF29"/>
<protein>
    <submittedName>
        <fullName evidence="1">Uncharacterized protein</fullName>
    </submittedName>
</protein>
<dbReference type="Proteomes" id="UP000274822">
    <property type="component" value="Unassembled WGS sequence"/>
</dbReference>
<proteinExistence type="predicted"/>
<organism evidence="1 2">
    <name type="scientific">Jimgerdemannia flammicorona</name>
    <dbReference type="NCBI Taxonomy" id="994334"/>
    <lineage>
        <taxon>Eukaryota</taxon>
        <taxon>Fungi</taxon>
        <taxon>Fungi incertae sedis</taxon>
        <taxon>Mucoromycota</taxon>
        <taxon>Mucoromycotina</taxon>
        <taxon>Endogonomycetes</taxon>
        <taxon>Endogonales</taxon>
        <taxon>Endogonaceae</taxon>
        <taxon>Jimgerdemannia</taxon>
    </lineage>
</organism>
<gene>
    <name evidence="1" type="ORF">BC938DRAFT_481973</name>
</gene>
<dbReference type="EMBL" id="RBNJ01006708">
    <property type="protein sequence ID" value="RUS28364.1"/>
    <property type="molecule type" value="Genomic_DNA"/>
</dbReference>